<dbReference type="AlphaFoldDB" id="A0A8H3IV87"/>
<feature type="domain" description="WSC" evidence="3">
    <location>
        <begin position="44"/>
        <end position="137"/>
    </location>
</feature>
<sequence length="143" mass="15301">MPSLVNTLFLATVATALFSLSATALVIERNPVYTLPLCSVPFTPFLYAGCYSDTSSPRTLPFAPAGLDTQHMTVEQCVAECKGNGYRYAGLKYYGECFCGDSVSGPQLSDDQCRYPCTGNKSEVCGGSDIPFSSRSTSSDGMR</sequence>
<dbReference type="Proteomes" id="UP000664521">
    <property type="component" value="Unassembled WGS sequence"/>
</dbReference>
<dbReference type="InterPro" id="IPR002889">
    <property type="entry name" value="WSC_carb-bd"/>
</dbReference>
<protein>
    <recommendedName>
        <fullName evidence="3">WSC domain-containing protein</fullName>
    </recommendedName>
</protein>
<dbReference type="OrthoDB" id="2019572at2759"/>
<feature type="chain" id="PRO_5034438948" description="WSC domain-containing protein" evidence="2">
    <location>
        <begin position="25"/>
        <end position="143"/>
    </location>
</feature>
<organism evidence="4 5">
    <name type="scientific">Heterodermia speciosa</name>
    <dbReference type="NCBI Taxonomy" id="116794"/>
    <lineage>
        <taxon>Eukaryota</taxon>
        <taxon>Fungi</taxon>
        <taxon>Dikarya</taxon>
        <taxon>Ascomycota</taxon>
        <taxon>Pezizomycotina</taxon>
        <taxon>Lecanoromycetes</taxon>
        <taxon>OSLEUM clade</taxon>
        <taxon>Lecanoromycetidae</taxon>
        <taxon>Caliciales</taxon>
        <taxon>Physciaceae</taxon>
        <taxon>Heterodermia</taxon>
    </lineage>
</organism>
<dbReference type="Pfam" id="PF01822">
    <property type="entry name" value="WSC"/>
    <property type="match status" value="1"/>
</dbReference>
<accession>A0A8H3IV87</accession>
<reference evidence="4" key="1">
    <citation type="submission" date="2021-03" db="EMBL/GenBank/DDBJ databases">
        <authorList>
            <person name="Tagirdzhanova G."/>
        </authorList>
    </citation>
    <scope>NUCLEOTIDE SEQUENCE</scope>
</reference>
<dbReference type="SMART" id="SM00321">
    <property type="entry name" value="WSC"/>
    <property type="match status" value="1"/>
</dbReference>
<dbReference type="PANTHER" id="PTHR45964:SF5">
    <property type="entry name" value="WSCD FAMILY MEMBER CG9164"/>
    <property type="match status" value="1"/>
</dbReference>
<keyword evidence="5" id="KW-1185">Reference proteome</keyword>
<evidence type="ECO:0000313" key="5">
    <source>
        <dbReference type="Proteomes" id="UP000664521"/>
    </source>
</evidence>
<dbReference type="InterPro" id="IPR051589">
    <property type="entry name" value="Sialate-O-sulfotransferase"/>
</dbReference>
<proteinExistence type="predicted"/>
<name>A0A8H3IV87_9LECA</name>
<comment type="caution">
    <text evidence="4">The sequence shown here is derived from an EMBL/GenBank/DDBJ whole genome shotgun (WGS) entry which is preliminary data.</text>
</comment>
<keyword evidence="2" id="KW-0732">Signal</keyword>
<dbReference type="PROSITE" id="PS51212">
    <property type="entry name" value="WSC"/>
    <property type="match status" value="1"/>
</dbReference>
<evidence type="ECO:0000256" key="2">
    <source>
        <dbReference type="SAM" id="SignalP"/>
    </source>
</evidence>
<dbReference type="PANTHER" id="PTHR45964">
    <property type="entry name" value="WSCD FAMILY MEMBER CG9164"/>
    <property type="match status" value="1"/>
</dbReference>
<keyword evidence="1" id="KW-0677">Repeat</keyword>
<dbReference type="EMBL" id="CAJPDS010000079">
    <property type="protein sequence ID" value="CAF9935035.1"/>
    <property type="molecule type" value="Genomic_DNA"/>
</dbReference>
<feature type="signal peptide" evidence="2">
    <location>
        <begin position="1"/>
        <end position="24"/>
    </location>
</feature>
<evidence type="ECO:0000256" key="1">
    <source>
        <dbReference type="ARBA" id="ARBA00022737"/>
    </source>
</evidence>
<evidence type="ECO:0000313" key="4">
    <source>
        <dbReference type="EMBL" id="CAF9935035.1"/>
    </source>
</evidence>
<gene>
    <name evidence="4" type="ORF">HETSPECPRED_009442</name>
</gene>
<evidence type="ECO:0000259" key="3">
    <source>
        <dbReference type="PROSITE" id="PS51212"/>
    </source>
</evidence>